<dbReference type="AlphaFoldDB" id="A0A5C6DTL3"/>
<dbReference type="PANTHER" id="PTHR36848">
    <property type="entry name" value="DNA-BINDING PROTEIN (PUTATIVE SECRETED PROTEIN)-RELATED"/>
    <property type="match status" value="1"/>
</dbReference>
<protein>
    <recommendedName>
        <fullName evidence="3">Beta-galactosidase trimerization domain protein</fullName>
    </recommendedName>
</protein>
<dbReference type="PANTHER" id="PTHR36848:SF2">
    <property type="entry name" value="SECRETED PROTEIN"/>
    <property type="match status" value="1"/>
</dbReference>
<dbReference type="EMBL" id="SJPV01000004">
    <property type="protein sequence ID" value="TWU38366.1"/>
    <property type="molecule type" value="Genomic_DNA"/>
</dbReference>
<dbReference type="Proteomes" id="UP000319143">
    <property type="component" value="Unassembled WGS sequence"/>
</dbReference>
<gene>
    <name evidence="1" type="ORF">Poly41_28420</name>
</gene>
<reference evidence="1 2" key="1">
    <citation type="submission" date="2019-02" db="EMBL/GenBank/DDBJ databases">
        <title>Deep-cultivation of Planctomycetes and their phenomic and genomic characterization uncovers novel biology.</title>
        <authorList>
            <person name="Wiegand S."/>
            <person name="Jogler M."/>
            <person name="Boedeker C."/>
            <person name="Pinto D."/>
            <person name="Vollmers J."/>
            <person name="Rivas-Marin E."/>
            <person name="Kohn T."/>
            <person name="Peeters S.H."/>
            <person name="Heuer A."/>
            <person name="Rast P."/>
            <person name="Oberbeckmann S."/>
            <person name="Bunk B."/>
            <person name="Jeske O."/>
            <person name="Meyerdierks A."/>
            <person name="Storesund J.E."/>
            <person name="Kallscheuer N."/>
            <person name="Luecker S."/>
            <person name="Lage O.M."/>
            <person name="Pohl T."/>
            <person name="Merkel B.J."/>
            <person name="Hornburger P."/>
            <person name="Mueller R.-W."/>
            <person name="Bruemmer F."/>
            <person name="Labrenz M."/>
            <person name="Spormann A.M."/>
            <person name="Op Den Camp H."/>
            <person name="Overmann J."/>
            <person name="Amann R."/>
            <person name="Jetten M.S.M."/>
            <person name="Mascher T."/>
            <person name="Medema M.H."/>
            <person name="Devos D.P."/>
            <person name="Kaster A.-K."/>
            <person name="Ovreas L."/>
            <person name="Rohde M."/>
            <person name="Galperin M.Y."/>
            <person name="Jogler C."/>
        </authorList>
    </citation>
    <scope>NUCLEOTIDE SEQUENCE [LARGE SCALE GENOMIC DNA]</scope>
    <source>
        <strain evidence="1 2">Poly41</strain>
    </source>
</reference>
<evidence type="ECO:0008006" key="3">
    <source>
        <dbReference type="Google" id="ProtNLM"/>
    </source>
</evidence>
<comment type="caution">
    <text evidence="1">The sequence shown here is derived from an EMBL/GenBank/DDBJ whole genome shotgun (WGS) entry which is preliminary data.</text>
</comment>
<dbReference type="InterPro" id="IPR053161">
    <property type="entry name" value="Ulvan_degrading_GH"/>
</dbReference>
<sequence>MRPLQFFILILSLLGTMLRGSAEEPGRLERDFKDPPVTLKSIPLWHMNGELTTKEIVSQLESSRNVSGFGGVAVLPVRHTKPEYLTNDYFARYGDILETSKRLGMSVVFYDDIGFPSGSAGGRMKEQFPKDVSYRLEKKEWDVEGPCDWTQPIPEGTFMGGVALNLDSWQRLDLIDAASDGRISWQVPAGEWKLMIFTCVNAGDRVDYLNPDSVDRFLSLTYDQYYKRFPNHFGSTITMSFFDDISIRRWGGTEWTPRFNERFEKRYGYNPVTLYPALWHDIGPDTASARIALHDFRADLLAEGYPRQVNEWCSAHRIRSTGHAAGQYHPQPSFLTGDQIKFYRHCDIPMIDSIHYYGHGRPGFKLTSSASYSYDRPLTAVEIYGNYKAFDKQTLYRSGMELFARGANFFLPHGMWYDSETVRIPPLISHFSDEIGPELGPYNDWSARSSLLLRGGRHVSDIGVLYPVATMQAYAQFGKEEQKHPGLRKPETTDFNRLSDLLTGDIRRDFTFLHPHILDEKCRVDGATLHLENKINFEQYSVLIIPAVNVIHWSNLEKIRKFYEAGGVVIGTTELPTQSAESGHDDDVRETIAAIFSTASANEHGYAKRTNEAGGTSYFVPSLDKHGSALAAALQDAMPVADVRFGQDAPQLEHLPQSGSQPPANKKHTGMLSYIHKIKDDHNLYYFANSTDGPIELDVVLRGQLSLQSWNPHDGHITDVDHATVIDHGVACTKVRLKMKPVQSVFFVEKR</sequence>
<dbReference type="Pfam" id="PF17132">
    <property type="entry name" value="Glyco_hydro_106"/>
    <property type="match status" value="1"/>
</dbReference>
<dbReference type="RefSeq" id="WP_197231309.1">
    <property type="nucleotide sequence ID" value="NZ_SJPV01000004.1"/>
</dbReference>
<accession>A0A5C6DTL3</accession>
<evidence type="ECO:0000313" key="2">
    <source>
        <dbReference type="Proteomes" id="UP000319143"/>
    </source>
</evidence>
<keyword evidence="2" id="KW-1185">Reference proteome</keyword>
<name>A0A5C6DTL3_9BACT</name>
<proteinExistence type="predicted"/>
<evidence type="ECO:0000313" key="1">
    <source>
        <dbReference type="EMBL" id="TWU38366.1"/>
    </source>
</evidence>
<organism evidence="1 2">
    <name type="scientific">Novipirellula artificiosorum</name>
    <dbReference type="NCBI Taxonomy" id="2528016"/>
    <lineage>
        <taxon>Bacteria</taxon>
        <taxon>Pseudomonadati</taxon>
        <taxon>Planctomycetota</taxon>
        <taxon>Planctomycetia</taxon>
        <taxon>Pirellulales</taxon>
        <taxon>Pirellulaceae</taxon>
        <taxon>Novipirellula</taxon>
    </lineage>
</organism>